<dbReference type="Proteomes" id="UP000824782">
    <property type="component" value="Unassembled WGS sequence"/>
</dbReference>
<dbReference type="AlphaFoldDB" id="A0AAV6ZL75"/>
<protein>
    <submittedName>
        <fullName evidence="1">Uncharacterized protein</fullName>
    </submittedName>
</protein>
<gene>
    <name evidence="1" type="ORF">GDO81_029429</name>
</gene>
<evidence type="ECO:0000313" key="2">
    <source>
        <dbReference type="Proteomes" id="UP000824782"/>
    </source>
</evidence>
<organism evidence="1 2">
    <name type="scientific">Engystomops pustulosus</name>
    <name type="common">Tungara frog</name>
    <name type="synonym">Physalaemus pustulosus</name>
    <dbReference type="NCBI Taxonomy" id="76066"/>
    <lineage>
        <taxon>Eukaryota</taxon>
        <taxon>Metazoa</taxon>
        <taxon>Chordata</taxon>
        <taxon>Craniata</taxon>
        <taxon>Vertebrata</taxon>
        <taxon>Euteleostomi</taxon>
        <taxon>Amphibia</taxon>
        <taxon>Batrachia</taxon>
        <taxon>Anura</taxon>
        <taxon>Neobatrachia</taxon>
        <taxon>Hyloidea</taxon>
        <taxon>Leptodactylidae</taxon>
        <taxon>Leiuperinae</taxon>
        <taxon>Engystomops</taxon>
    </lineage>
</organism>
<dbReference type="SUPFAM" id="SSF49785">
    <property type="entry name" value="Galactose-binding domain-like"/>
    <property type="match status" value="1"/>
</dbReference>
<name>A0AAV6ZL75_ENGPU</name>
<dbReference type="InterPro" id="IPR008979">
    <property type="entry name" value="Galactose-bd-like_sf"/>
</dbReference>
<sequence>MVQKSLSETLDQQWKQQSRCALVTSLPNGATQTYQCGAMVGRYVNIVLAGQTEVLHLCEVQIFGEQSQEVKI</sequence>
<dbReference type="PANTHER" id="PTHR45713:SF6">
    <property type="entry name" value="F5_8 TYPE C DOMAIN-CONTAINING PROTEIN"/>
    <property type="match status" value="1"/>
</dbReference>
<evidence type="ECO:0000313" key="1">
    <source>
        <dbReference type="EMBL" id="KAG8546953.1"/>
    </source>
</evidence>
<reference evidence="1" key="1">
    <citation type="thesis" date="2020" institute="ProQuest LLC" country="789 East Eisenhower Parkway, Ann Arbor, MI, USA">
        <title>Comparative Genomics and Chromosome Evolution.</title>
        <authorList>
            <person name="Mudd A.B."/>
        </authorList>
    </citation>
    <scope>NUCLEOTIDE SEQUENCE</scope>
    <source>
        <strain evidence="1">237g6f4</strain>
        <tissue evidence="1">Blood</tissue>
    </source>
</reference>
<proteinExistence type="predicted"/>
<dbReference type="Gene3D" id="2.60.120.260">
    <property type="entry name" value="Galactose-binding domain-like"/>
    <property type="match status" value="1"/>
</dbReference>
<accession>A0AAV6ZL75</accession>
<comment type="caution">
    <text evidence="1">The sequence shown here is derived from an EMBL/GenBank/DDBJ whole genome shotgun (WGS) entry which is preliminary data.</text>
</comment>
<dbReference type="PANTHER" id="PTHR45713">
    <property type="entry name" value="FTP DOMAIN-CONTAINING PROTEIN"/>
    <property type="match status" value="1"/>
</dbReference>
<keyword evidence="2" id="KW-1185">Reference proteome</keyword>
<dbReference type="InterPro" id="IPR051941">
    <property type="entry name" value="BG_Antigen-Binding_Lectin"/>
</dbReference>
<dbReference type="EMBL" id="WNYA01000879">
    <property type="protein sequence ID" value="KAG8546953.1"/>
    <property type="molecule type" value="Genomic_DNA"/>
</dbReference>